<dbReference type="GO" id="GO:0000272">
    <property type="term" value="P:polysaccharide catabolic process"/>
    <property type="evidence" value="ECO:0007669"/>
    <property type="project" value="TreeGrafter"/>
</dbReference>
<evidence type="ECO:0000256" key="1">
    <source>
        <dbReference type="ARBA" id="ARBA00022801"/>
    </source>
</evidence>
<dbReference type="AlphaFoldDB" id="A0A242A309"/>
<dbReference type="Pfam" id="PF07470">
    <property type="entry name" value="Glyco_hydro_88"/>
    <property type="match status" value="1"/>
</dbReference>
<sequence>MKMSKATSERITKEWLQEEVAFVLEKVERNLNSFTDLVPTAASVDQVYQPEENTDWTASFWSGMLFLCKELSQGDDFDHVIDHQIGAFQHRLDHQIALETHDIGFLYILSALADYQINGRESSRDMALEAADLLMERYSPKARIIQAWGDLNDPEQRGRMIIDCLMNLPLLYFASRETGDPKYREAAYAHAKQTQTYIVRDNATTFHTYYFDTETGEPLYGKTQQGFSDESCWARGQAWGIYGFTLSYLYTGDYSFLETAKQVADYFIANLPEDKVCYWDLIFNDGSNEERDSSSAAIAACGLLELAKHLPLTDEKSQLYQSVALEMMAVLAENYTTKHTPQSNGLLLHGVYDKNTNKGVDECMIWGDYFYLEALTRLTQSWYMYW</sequence>
<keyword evidence="1 5" id="KW-0378">Hydrolase</keyword>
<feature type="binding site" evidence="4">
    <location>
        <position position="239"/>
    </location>
    <ligand>
        <name>substrate</name>
    </ligand>
</feature>
<comment type="caution">
    <text evidence="5">The sequence shown here is derived from an EMBL/GenBank/DDBJ whole genome shotgun (WGS) entry which is preliminary data.</text>
</comment>
<gene>
    <name evidence="5" type="ORF">A5886_000495</name>
</gene>
<evidence type="ECO:0000313" key="6">
    <source>
        <dbReference type="Proteomes" id="UP000195043"/>
    </source>
</evidence>
<feature type="binding site" evidence="4">
    <location>
        <position position="163"/>
    </location>
    <ligand>
        <name>substrate</name>
    </ligand>
</feature>
<feature type="binding site" evidence="4">
    <location>
        <position position="102"/>
    </location>
    <ligand>
        <name>substrate</name>
    </ligand>
</feature>
<proteinExistence type="inferred from homology"/>
<evidence type="ECO:0000256" key="2">
    <source>
        <dbReference type="ARBA" id="ARBA00038358"/>
    </source>
</evidence>
<name>A0A242A309_9ENTE</name>
<feature type="active site" description="Nucleophile" evidence="3">
    <location>
        <position position="102"/>
    </location>
</feature>
<evidence type="ECO:0000313" key="5">
    <source>
        <dbReference type="EMBL" id="OTN75425.1"/>
    </source>
</evidence>
<dbReference type="Proteomes" id="UP000195043">
    <property type="component" value="Unassembled WGS sequence"/>
</dbReference>
<dbReference type="SUPFAM" id="SSF48208">
    <property type="entry name" value="Six-hairpin glycosidases"/>
    <property type="match status" value="1"/>
</dbReference>
<dbReference type="InterPro" id="IPR052369">
    <property type="entry name" value="UG_Glycosaminoglycan_Hydrolase"/>
</dbReference>
<keyword evidence="6" id="KW-1185">Reference proteome</keyword>
<organism evidence="5 6">
    <name type="scientific">Candidatus Enterococcus testudinis</name>
    <dbReference type="NCBI Taxonomy" id="1834191"/>
    <lineage>
        <taxon>Bacteria</taxon>
        <taxon>Bacillati</taxon>
        <taxon>Bacillota</taxon>
        <taxon>Bacilli</taxon>
        <taxon>Lactobacillales</taxon>
        <taxon>Enterococcaceae</taxon>
        <taxon>Enterococcus</taxon>
    </lineage>
</organism>
<dbReference type="InterPro" id="IPR008928">
    <property type="entry name" value="6-hairpin_glycosidase_sf"/>
</dbReference>
<dbReference type="EMBL" id="NGKU01000001">
    <property type="protein sequence ID" value="OTN75425.1"/>
    <property type="molecule type" value="Genomic_DNA"/>
</dbReference>
<feature type="binding site" evidence="4">
    <location>
        <position position="223"/>
    </location>
    <ligand>
        <name>substrate</name>
    </ligand>
</feature>
<comment type="similarity">
    <text evidence="2">Belongs to the glycosyl hydrolase 88 family.</text>
</comment>
<dbReference type="InterPro" id="IPR010905">
    <property type="entry name" value="Glyco_hydro_88"/>
</dbReference>
<feature type="active site" description="Proton donor" evidence="3">
    <location>
        <position position="163"/>
    </location>
</feature>
<evidence type="ECO:0000256" key="3">
    <source>
        <dbReference type="PIRSR" id="PIRSR610905-1"/>
    </source>
</evidence>
<dbReference type="Gene3D" id="1.50.10.10">
    <property type="match status" value="1"/>
</dbReference>
<accession>A0A242A309</accession>
<dbReference type="STRING" id="1834191.A5886_000495"/>
<feature type="binding site" evidence="4">
    <location>
        <position position="235"/>
    </location>
    <ligand>
        <name>substrate</name>
    </ligand>
</feature>
<protein>
    <submittedName>
        <fullName evidence="5">Glucuronyl hydrolase</fullName>
    </submittedName>
</protein>
<dbReference type="PANTHER" id="PTHR36845:SF1">
    <property type="entry name" value="HYDROLASE, PUTATIVE (AFU_ORTHOLOGUE AFUA_7G05090)-RELATED"/>
    <property type="match status" value="1"/>
</dbReference>
<dbReference type="GO" id="GO:0052757">
    <property type="term" value="F:chondroitin hydrolase activity"/>
    <property type="evidence" value="ECO:0007669"/>
    <property type="project" value="TreeGrafter"/>
</dbReference>
<dbReference type="InterPro" id="IPR012341">
    <property type="entry name" value="6hp_glycosidase-like_sf"/>
</dbReference>
<feature type="binding site" evidence="4">
    <location>
        <position position="221"/>
    </location>
    <ligand>
        <name>substrate</name>
    </ligand>
</feature>
<evidence type="ECO:0000256" key="4">
    <source>
        <dbReference type="PIRSR" id="PIRSR610905-2"/>
    </source>
</evidence>
<dbReference type="PANTHER" id="PTHR36845">
    <property type="entry name" value="HYDROLASE, PUTATIVE (AFU_ORTHOLOGUE AFUA_7G05090)-RELATED"/>
    <property type="match status" value="1"/>
</dbReference>
<reference evidence="5 6" key="1">
    <citation type="submission" date="2017-05" db="EMBL/GenBank/DDBJ databases">
        <title>The Genome Sequence of Enterococcus sp. 8G7_MSG3316.</title>
        <authorList>
            <consortium name="The Broad Institute Genomics Platform"/>
            <consortium name="The Broad Institute Genomic Center for Infectious Diseases"/>
            <person name="Earl A."/>
            <person name="Manson A."/>
            <person name="Schwartman J."/>
            <person name="Gilmore M."/>
            <person name="Abouelleil A."/>
            <person name="Cao P."/>
            <person name="Chapman S."/>
            <person name="Cusick C."/>
            <person name="Shea T."/>
            <person name="Young S."/>
            <person name="Neafsey D."/>
            <person name="Nusbaum C."/>
            <person name="Birren B."/>
        </authorList>
    </citation>
    <scope>NUCLEOTIDE SEQUENCE [LARGE SCALE GENOMIC DNA]</scope>
    <source>
        <strain evidence="5 6">8G7_MSG3316</strain>
    </source>
</reference>